<dbReference type="InterPro" id="IPR002347">
    <property type="entry name" value="SDR_fam"/>
</dbReference>
<dbReference type="AlphaFoldDB" id="A0AAD9BKE9"/>
<feature type="region of interest" description="Disordered" evidence="1">
    <location>
        <begin position="176"/>
        <end position="291"/>
    </location>
</feature>
<reference evidence="2" key="1">
    <citation type="submission" date="2023-04" db="EMBL/GenBank/DDBJ databases">
        <title>Chromosome-level genome of Chaenocephalus aceratus.</title>
        <authorList>
            <person name="Park H."/>
        </authorList>
    </citation>
    <scope>NUCLEOTIDE SEQUENCE</scope>
    <source>
        <strain evidence="2">DE</strain>
        <tissue evidence="2">Muscle</tissue>
    </source>
</reference>
<dbReference type="EMBL" id="JASDAP010000022">
    <property type="protein sequence ID" value="KAK1884293.1"/>
    <property type="molecule type" value="Genomic_DNA"/>
</dbReference>
<dbReference type="Gene3D" id="3.40.50.720">
    <property type="entry name" value="NAD(P)-binding Rossmann-like Domain"/>
    <property type="match status" value="2"/>
</dbReference>
<dbReference type="PANTHER" id="PTHR42808">
    <property type="entry name" value="HYDROXYSTEROID DEHYDROGENASE-LIKE PROTEIN 2"/>
    <property type="match status" value="1"/>
</dbReference>
<evidence type="ECO:0000256" key="1">
    <source>
        <dbReference type="SAM" id="MobiDB-lite"/>
    </source>
</evidence>
<organism evidence="2 3">
    <name type="scientific">Dissostichus eleginoides</name>
    <name type="common">Patagonian toothfish</name>
    <name type="synonym">Dissostichus amissus</name>
    <dbReference type="NCBI Taxonomy" id="100907"/>
    <lineage>
        <taxon>Eukaryota</taxon>
        <taxon>Metazoa</taxon>
        <taxon>Chordata</taxon>
        <taxon>Craniata</taxon>
        <taxon>Vertebrata</taxon>
        <taxon>Euteleostomi</taxon>
        <taxon>Actinopterygii</taxon>
        <taxon>Neopterygii</taxon>
        <taxon>Teleostei</taxon>
        <taxon>Neoteleostei</taxon>
        <taxon>Acanthomorphata</taxon>
        <taxon>Eupercaria</taxon>
        <taxon>Perciformes</taxon>
        <taxon>Notothenioidei</taxon>
        <taxon>Nototheniidae</taxon>
        <taxon>Dissostichus</taxon>
    </lineage>
</organism>
<name>A0AAD9BKE9_DISEL</name>
<sequence>MLQNTGKLRGCTLFITGASRGIGKAIALKAARDGANIVIAAKTAEPHPKLPGTIYSAAKEAIKRFGGIDILVNNASAISLTGTLETPLKRSRSPHILNLSPPLNLNPIWFKNHTAYTMAKYGMSMCVLGMAEEFRGQVAVNALWPKTGFFLGIPSTPMDSPRLPWTPLNSPGLPWTPMDSHGLPSTPMDSPGLPWTPLDSPRLPWTPMDSPQLPWTPLDSPQLPWTPLDSHGLPSTPMDSPGLPSTPMDSHGLPWTPMDSPRLPWTPLDSHGLPSSRMDSPRLPWTPMDSP</sequence>
<keyword evidence="3" id="KW-1185">Reference proteome</keyword>
<comment type="caution">
    <text evidence="2">The sequence shown here is derived from an EMBL/GenBank/DDBJ whole genome shotgun (WGS) entry which is preliminary data.</text>
</comment>
<dbReference type="InterPro" id="IPR036291">
    <property type="entry name" value="NAD(P)-bd_dom_sf"/>
</dbReference>
<dbReference type="InterPro" id="IPR051935">
    <property type="entry name" value="HSDL2"/>
</dbReference>
<dbReference type="PRINTS" id="PR00081">
    <property type="entry name" value="GDHRDH"/>
</dbReference>
<evidence type="ECO:0000313" key="3">
    <source>
        <dbReference type="Proteomes" id="UP001228049"/>
    </source>
</evidence>
<accession>A0AAD9BKE9</accession>
<evidence type="ECO:0000313" key="2">
    <source>
        <dbReference type="EMBL" id="KAK1884293.1"/>
    </source>
</evidence>
<proteinExistence type="predicted"/>
<dbReference type="PANTHER" id="PTHR42808:SF3">
    <property type="entry name" value="HYDROXYSTEROID DEHYDROGENASE-LIKE PROTEIN 2"/>
    <property type="match status" value="1"/>
</dbReference>
<dbReference type="SUPFAM" id="SSF51735">
    <property type="entry name" value="NAD(P)-binding Rossmann-fold domains"/>
    <property type="match status" value="1"/>
</dbReference>
<protein>
    <submittedName>
        <fullName evidence="2">Hydroxysteroid dehydrogenase-like protein 2</fullName>
    </submittedName>
</protein>
<dbReference type="Pfam" id="PF00106">
    <property type="entry name" value="adh_short"/>
    <property type="match status" value="1"/>
</dbReference>
<dbReference type="Proteomes" id="UP001228049">
    <property type="component" value="Unassembled WGS sequence"/>
</dbReference>
<gene>
    <name evidence="2" type="ORF">KUDE01_022614</name>
</gene>